<reference evidence="3" key="1">
    <citation type="submission" date="2020-10" db="EMBL/GenBank/DDBJ databases">
        <title>Unveiling of a novel bifunctional photoreceptor, Dualchrome1, isolated from a cosmopolitan green alga.</title>
        <authorList>
            <person name="Suzuki S."/>
            <person name="Kawachi M."/>
        </authorList>
    </citation>
    <scope>NUCLEOTIDE SEQUENCE</scope>
    <source>
        <strain evidence="3">NIES 2893</strain>
    </source>
</reference>
<feature type="compositionally biased region" description="Basic and acidic residues" evidence="2">
    <location>
        <begin position="569"/>
        <end position="587"/>
    </location>
</feature>
<feature type="region of interest" description="Disordered" evidence="2">
    <location>
        <begin position="454"/>
        <end position="546"/>
    </location>
</feature>
<feature type="region of interest" description="Disordered" evidence="2">
    <location>
        <begin position="339"/>
        <end position="431"/>
    </location>
</feature>
<feature type="compositionally biased region" description="Polar residues" evidence="2">
    <location>
        <begin position="476"/>
        <end position="487"/>
    </location>
</feature>
<feature type="coiled-coil region" evidence="1">
    <location>
        <begin position="686"/>
        <end position="720"/>
    </location>
</feature>
<sequence length="870" mass="98725">MSSGDGDGDGGDSEDILMALTSMLETKSAEVYTLRSLLEELKNNLVVAESLVQEKELALADNAAALSKQLASENEALEEQRAAMTKRIKASEVAMQEVQEACEVTVQELKHKQQEEIDVIQEELDALKEAKKRTEEAMMQTAQALEEVRGQLASITVERDETLQRTDELEKSHADLHTRLTDMTKQCEGKAQELESETTRRATLEKDVAAQEEQITTMKAFVDELSATMHNLEQSKKDADKRATHAEARCEELSTELGTANSNSQETQRSHESLTTRVSELEADRQSVDEQRRDALERLKASEAKTSRVERQLKDKEDELATMKAFVDELSATMHNLEQSKKDADKRATHAEARCEELSTELGTANSNSQETQRSHESLTTRVSELEADRQSVDEQRRDALERLKASEAKYEEEMARRKEPSRVERQLKDKEDELATMKAFVDELSATMHNLEQSKKDADKRATHAEARCEELSTELGTANSNSQEIQRSHESLTTRVSELEADRQSVDEQRRDALERLKASEAKYEEEMARRKEPSRVERQLKDKEDELATMKAFVDELSATMHNLEQSKKDADKRATHAEARCEELSTELGTANSNSQEIQRSHESLTTRVSELEADRQSVDEQRRDALERLKASEAKYEEEMARRKEPSRVERQLKDKEDELATMKAFVDELSATMHYLEQSKKDADKRATDAEARCEELSSELDIANEENEKVSLSLSQTRGMLRREERMDREDKNMRGNSASTGVSTHDVAHATTQTHGSSARARSPRHTNETASSHLTRRVAELEEQCRALQMSEAAARVELSREIQGHEDLKLMMRHRAYIAEHDCEKLAAVRALDYLNEELLQTTLQLEKARAEKSAPSLWS</sequence>
<feature type="compositionally biased region" description="Basic and acidic residues" evidence="2">
    <location>
        <begin position="373"/>
        <end position="431"/>
    </location>
</feature>
<protein>
    <submittedName>
        <fullName evidence="3">Uncharacterized protein</fullName>
    </submittedName>
</protein>
<feature type="compositionally biased region" description="Polar residues" evidence="2">
    <location>
        <begin position="591"/>
        <end position="602"/>
    </location>
</feature>
<keyword evidence="4" id="KW-1185">Reference proteome</keyword>
<feature type="compositionally biased region" description="Basic and acidic residues" evidence="2">
    <location>
        <begin position="234"/>
        <end position="252"/>
    </location>
</feature>
<dbReference type="PANTHER" id="PTHR43977">
    <property type="entry name" value="STRUCTURAL MAINTENANCE OF CHROMOSOMES PROTEIN 3"/>
    <property type="match status" value="1"/>
</dbReference>
<feature type="compositionally biased region" description="Basic and acidic residues" evidence="2">
    <location>
        <begin position="603"/>
        <end position="629"/>
    </location>
</feature>
<dbReference type="Gene3D" id="1.20.5.170">
    <property type="match status" value="1"/>
</dbReference>
<evidence type="ECO:0000313" key="3">
    <source>
        <dbReference type="EMBL" id="GHP09086.1"/>
    </source>
</evidence>
<dbReference type="Proteomes" id="UP000660262">
    <property type="component" value="Unassembled WGS sequence"/>
</dbReference>
<proteinExistence type="predicted"/>
<comment type="caution">
    <text evidence="3">The sequence shown here is derived from an EMBL/GenBank/DDBJ whole genome shotgun (WGS) entry which is preliminary data.</text>
</comment>
<gene>
    <name evidence="3" type="ORF">PPROV_000782300</name>
</gene>
<accession>A0A830HNQ3</accession>
<dbReference type="AlphaFoldDB" id="A0A830HNQ3"/>
<keyword evidence="1" id="KW-0175">Coiled coil</keyword>
<dbReference type="SUPFAM" id="SSF57997">
    <property type="entry name" value="Tropomyosin"/>
    <property type="match status" value="1"/>
</dbReference>
<feature type="region of interest" description="Disordered" evidence="2">
    <location>
        <begin position="727"/>
        <end position="782"/>
    </location>
</feature>
<feature type="compositionally biased region" description="Polar residues" evidence="2">
    <location>
        <begin position="256"/>
        <end position="267"/>
    </location>
</feature>
<dbReference type="EMBL" id="BNJQ01000023">
    <property type="protein sequence ID" value="GHP09086.1"/>
    <property type="molecule type" value="Genomic_DNA"/>
</dbReference>
<feature type="region of interest" description="Disordered" evidence="2">
    <location>
        <begin position="234"/>
        <end position="291"/>
    </location>
</feature>
<feature type="compositionally biased region" description="Basic and acidic residues" evidence="2">
    <location>
        <begin position="339"/>
        <end position="357"/>
    </location>
</feature>
<feature type="compositionally biased region" description="Polar residues" evidence="2">
    <location>
        <begin position="361"/>
        <end position="372"/>
    </location>
</feature>
<evidence type="ECO:0000256" key="1">
    <source>
        <dbReference type="SAM" id="Coils"/>
    </source>
</evidence>
<name>A0A830HNQ3_9CHLO</name>
<evidence type="ECO:0000256" key="2">
    <source>
        <dbReference type="SAM" id="MobiDB-lite"/>
    </source>
</evidence>
<dbReference type="OrthoDB" id="2018427at2759"/>
<feature type="compositionally biased region" description="Basic and acidic residues" evidence="2">
    <location>
        <begin position="268"/>
        <end position="291"/>
    </location>
</feature>
<feature type="region of interest" description="Disordered" evidence="2">
    <location>
        <begin position="569"/>
        <end position="629"/>
    </location>
</feature>
<feature type="compositionally biased region" description="Basic and acidic residues" evidence="2">
    <location>
        <begin position="454"/>
        <end position="472"/>
    </location>
</feature>
<feature type="compositionally biased region" description="Basic and acidic residues" evidence="2">
    <location>
        <begin position="488"/>
        <end position="546"/>
    </location>
</feature>
<feature type="compositionally biased region" description="Basic and acidic residues" evidence="2">
    <location>
        <begin position="728"/>
        <end position="741"/>
    </location>
</feature>
<organism evidence="3 4">
    <name type="scientific">Pycnococcus provasolii</name>
    <dbReference type="NCBI Taxonomy" id="41880"/>
    <lineage>
        <taxon>Eukaryota</taxon>
        <taxon>Viridiplantae</taxon>
        <taxon>Chlorophyta</taxon>
        <taxon>Pseudoscourfieldiophyceae</taxon>
        <taxon>Pseudoscourfieldiales</taxon>
        <taxon>Pycnococcaceae</taxon>
        <taxon>Pycnococcus</taxon>
    </lineage>
</organism>
<feature type="coiled-coil region" evidence="1">
    <location>
        <begin position="24"/>
        <end position="151"/>
    </location>
</feature>
<evidence type="ECO:0000313" key="4">
    <source>
        <dbReference type="Proteomes" id="UP000660262"/>
    </source>
</evidence>